<proteinExistence type="predicted"/>
<sequence length="109" mass="12213">VLTPIVFHPFAWIGSGVLYYEYEAHKEYDDVDVEATAELGTINIRRYYSNDEKITHLVHSGRFDPDRPYEFPVAMLGGGGTFGEFRLTPSTATAPPRMARMEPTLSLGS</sequence>
<evidence type="ECO:0000313" key="2">
    <source>
        <dbReference type="EMBL" id="MED6212952.1"/>
    </source>
</evidence>
<feature type="region of interest" description="Disordered" evidence="1">
    <location>
        <begin position="90"/>
        <end position="109"/>
    </location>
</feature>
<accession>A0ABU6YRC2</accession>
<organism evidence="2 3">
    <name type="scientific">Stylosanthes scabra</name>
    <dbReference type="NCBI Taxonomy" id="79078"/>
    <lineage>
        <taxon>Eukaryota</taxon>
        <taxon>Viridiplantae</taxon>
        <taxon>Streptophyta</taxon>
        <taxon>Embryophyta</taxon>
        <taxon>Tracheophyta</taxon>
        <taxon>Spermatophyta</taxon>
        <taxon>Magnoliopsida</taxon>
        <taxon>eudicotyledons</taxon>
        <taxon>Gunneridae</taxon>
        <taxon>Pentapetalae</taxon>
        <taxon>rosids</taxon>
        <taxon>fabids</taxon>
        <taxon>Fabales</taxon>
        <taxon>Fabaceae</taxon>
        <taxon>Papilionoideae</taxon>
        <taxon>50 kb inversion clade</taxon>
        <taxon>dalbergioids sensu lato</taxon>
        <taxon>Dalbergieae</taxon>
        <taxon>Pterocarpus clade</taxon>
        <taxon>Stylosanthes</taxon>
    </lineage>
</organism>
<gene>
    <name evidence="2" type="ORF">PIB30_088473</name>
</gene>
<keyword evidence="3" id="KW-1185">Reference proteome</keyword>
<protein>
    <submittedName>
        <fullName evidence="2">Uncharacterized protein</fullName>
    </submittedName>
</protein>
<comment type="caution">
    <text evidence="2">The sequence shown here is derived from an EMBL/GenBank/DDBJ whole genome shotgun (WGS) entry which is preliminary data.</text>
</comment>
<dbReference type="Proteomes" id="UP001341840">
    <property type="component" value="Unassembled WGS sequence"/>
</dbReference>
<evidence type="ECO:0000313" key="3">
    <source>
        <dbReference type="Proteomes" id="UP001341840"/>
    </source>
</evidence>
<reference evidence="2 3" key="1">
    <citation type="journal article" date="2023" name="Plants (Basel)">
        <title>Bridging the Gap: Combining Genomics and Transcriptomics Approaches to Understand Stylosanthes scabra, an Orphan Legume from the Brazilian Caatinga.</title>
        <authorList>
            <person name="Ferreira-Neto J.R.C."/>
            <person name="da Silva M.D."/>
            <person name="Binneck E."/>
            <person name="de Melo N.F."/>
            <person name="da Silva R.H."/>
            <person name="de Melo A.L.T.M."/>
            <person name="Pandolfi V."/>
            <person name="Bustamante F.O."/>
            <person name="Brasileiro-Vidal A.C."/>
            <person name="Benko-Iseppon A.M."/>
        </authorList>
    </citation>
    <scope>NUCLEOTIDE SEQUENCE [LARGE SCALE GENOMIC DNA]</scope>
    <source>
        <tissue evidence="2">Leaves</tissue>
    </source>
</reference>
<evidence type="ECO:0000256" key="1">
    <source>
        <dbReference type="SAM" id="MobiDB-lite"/>
    </source>
</evidence>
<name>A0ABU6YRC2_9FABA</name>
<dbReference type="EMBL" id="JASCZI010243262">
    <property type="protein sequence ID" value="MED6212952.1"/>
    <property type="molecule type" value="Genomic_DNA"/>
</dbReference>
<feature type="non-terminal residue" evidence="2">
    <location>
        <position position="1"/>
    </location>
</feature>